<evidence type="ECO:0000313" key="9">
    <source>
        <dbReference type="EMBL" id="KZV92487.1"/>
    </source>
</evidence>
<dbReference type="OrthoDB" id="102260at2759"/>
<gene>
    <name evidence="9" type="ORF">EXIGLDRAFT_768929</name>
</gene>
<feature type="region of interest" description="Disordered" evidence="5">
    <location>
        <begin position="614"/>
        <end position="633"/>
    </location>
</feature>
<name>A0A165HUP8_EXIGL</name>
<feature type="transmembrane region" description="Helical" evidence="6">
    <location>
        <begin position="127"/>
        <end position="150"/>
    </location>
</feature>
<evidence type="ECO:0000256" key="1">
    <source>
        <dbReference type="ARBA" id="ARBA00004141"/>
    </source>
</evidence>
<evidence type="ECO:0000256" key="7">
    <source>
        <dbReference type="SAM" id="SignalP"/>
    </source>
</evidence>
<dbReference type="EMBL" id="KV426007">
    <property type="protein sequence ID" value="KZV92487.1"/>
    <property type="molecule type" value="Genomic_DNA"/>
</dbReference>
<feature type="compositionally biased region" description="Basic and acidic residues" evidence="5">
    <location>
        <begin position="738"/>
        <end position="793"/>
    </location>
</feature>
<evidence type="ECO:0000259" key="8">
    <source>
        <dbReference type="Pfam" id="PF13886"/>
    </source>
</evidence>
<feature type="signal peptide" evidence="7">
    <location>
        <begin position="1"/>
        <end position="22"/>
    </location>
</feature>
<feature type="compositionally biased region" description="Polar residues" evidence="5">
    <location>
        <begin position="699"/>
        <end position="714"/>
    </location>
</feature>
<proteinExistence type="predicted"/>
<dbReference type="AlphaFoldDB" id="A0A165HUP8"/>
<feature type="compositionally biased region" description="Polar residues" evidence="5">
    <location>
        <begin position="521"/>
        <end position="563"/>
    </location>
</feature>
<dbReference type="PANTHER" id="PTHR39469:SF1">
    <property type="entry name" value="DUF4203 DOMAIN-CONTAINING PROTEIN"/>
    <property type="match status" value="1"/>
</dbReference>
<organism evidence="9 10">
    <name type="scientific">Exidia glandulosa HHB12029</name>
    <dbReference type="NCBI Taxonomy" id="1314781"/>
    <lineage>
        <taxon>Eukaryota</taxon>
        <taxon>Fungi</taxon>
        <taxon>Dikarya</taxon>
        <taxon>Basidiomycota</taxon>
        <taxon>Agaricomycotina</taxon>
        <taxon>Agaricomycetes</taxon>
        <taxon>Auriculariales</taxon>
        <taxon>Exidiaceae</taxon>
        <taxon>Exidia</taxon>
    </lineage>
</organism>
<comment type="subcellular location">
    <subcellularLocation>
        <location evidence="1">Membrane</location>
        <topology evidence="1">Multi-pass membrane protein</topology>
    </subcellularLocation>
</comment>
<accession>A0A165HUP8</accession>
<dbReference type="InterPro" id="IPR025256">
    <property type="entry name" value="TM7S3/TM198-like_dom"/>
</dbReference>
<feature type="region of interest" description="Disordered" evidence="5">
    <location>
        <begin position="520"/>
        <end position="563"/>
    </location>
</feature>
<sequence length="881" mass="96286">MALKRLVRAFLPAAVLVAGTSGLPTETVTTSITTSYATTAIVTTVPIGLPTGTTPHTFTSTSMLTTTVTTTVPVTFAVSATVAAPTPTQTQVLLDTHLDPAFGVLGAILILTGLPTAFLGHKNRWSSFFIVGFYTLSLVTLSLILKFGVLDAINPPNKTLRGLFVLSCAIAGFVGGGVAVLIWKAARYMVGGWGGFALALWIQCFHTGGLIHPIGFRWLFYIACATVGFVTCTFPKWHFQVMLVSTAFVGATSFILGVDCYASSGLKEFYVFNLGFNKMFPKFNGTGVPFQLTQVMQILLGLIAAVFLMGAAVQFRVLAVLRKKLQEISDEEKRREEEVEARAAERFEVVGKDLDRWEKDHGRTRSNLSSLPLLMGHGHGEASTPDGRNSSQFSLPGMGGRHANERSQSPGALLALDLGDGIQNSIPKDFIAPDGTKRPMTAQEEADLAQREELLAEISTIRRSLDVLRSTNGTPSPSMGSEGRPRVQSFGQSLNELDTRFNGSSTMDRPRVQSMDMYTAGASTSTPSRHARTSSSPLVTHQRSPLSPNLDLGSSITRPTSTPMREDWDAYKRERTIVTPGSPPVESPAPRRTSLFAIPSAVTDALMRRQKRESTFLETGELDPSPPTDIEMGKVRRESYLGTGSHSHSSSLDNVPLARVPRPTHRQTGSSGNVLPPQLRPASPPQPSTTPVHILPPQRKSTAQSNAANPSPRTATFEELTARHREKLRTLQEPLTAAEKEQAQLENARERWERSRRIEKTVMERKEQDAVAKLGKGDKERGRKENHDAEPRTSSRQRHSRSQSADKLGGSKRMSTMKVEDWQRFQNQYDGQDTAAPATGTRSSKRDSRAVLQPPADVPFPGRPDKRRSRTGDFVLRDPPS</sequence>
<feature type="transmembrane region" description="Helical" evidence="6">
    <location>
        <begin position="298"/>
        <end position="319"/>
    </location>
</feature>
<keyword evidence="4 6" id="KW-0472">Membrane</keyword>
<dbReference type="Proteomes" id="UP000077266">
    <property type="component" value="Unassembled WGS sequence"/>
</dbReference>
<feature type="transmembrane region" description="Helical" evidence="6">
    <location>
        <begin position="241"/>
        <end position="264"/>
    </location>
</feature>
<feature type="transmembrane region" description="Helical" evidence="6">
    <location>
        <begin position="101"/>
        <end position="120"/>
    </location>
</feature>
<dbReference type="STRING" id="1314781.A0A165HUP8"/>
<protein>
    <recommendedName>
        <fullName evidence="8">TM7S3/TM198-like domain-containing protein</fullName>
    </recommendedName>
</protein>
<dbReference type="PANTHER" id="PTHR39469">
    <property type="entry name" value="CHROMOSOME 1, WHOLE GENOME SHOTGUN SEQUENCE"/>
    <property type="match status" value="1"/>
</dbReference>
<evidence type="ECO:0000256" key="3">
    <source>
        <dbReference type="ARBA" id="ARBA00022989"/>
    </source>
</evidence>
<keyword evidence="2 6" id="KW-0812">Transmembrane</keyword>
<reference evidence="9 10" key="1">
    <citation type="journal article" date="2016" name="Mol. Biol. Evol.">
        <title>Comparative Genomics of Early-Diverging Mushroom-Forming Fungi Provides Insights into the Origins of Lignocellulose Decay Capabilities.</title>
        <authorList>
            <person name="Nagy L.G."/>
            <person name="Riley R."/>
            <person name="Tritt A."/>
            <person name="Adam C."/>
            <person name="Daum C."/>
            <person name="Floudas D."/>
            <person name="Sun H."/>
            <person name="Yadav J.S."/>
            <person name="Pangilinan J."/>
            <person name="Larsson K.H."/>
            <person name="Matsuura K."/>
            <person name="Barry K."/>
            <person name="Labutti K."/>
            <person name="Kuo R."/>
            <person name="Ohm R.A."/>
            <person name="Bhattacharya S.S."/>
            <person name="Shirouzu T."/>
            <person name="Yoshinaga Y."/>
            <person name="Martin F.M."/>
            <person name="Grigoriev I.V."/>
            <person name="Hibbett D.S."/>
        </authorList>
    </citation>
    <scope>NUCLEOTIDE SEQUENCE [LARGE SCALE GENOMIC DNA]</scope>
    <source>
        <strain evidence="9 10">HHB12029</strain>
    </source>
</reference>
<feature type="compositionally biased region" description="Pro residues" evidence="5">
    <location>
        <begin position="678"/>
        <end position="688"/>
    </location>
</feature>
<feature type="region of interest" description="Disordered" evidence="5">
    <location>
        <begin position="368"/>
        <end position="407"/>
    </location>
</feature>
<keyword evidence="3 6" id="KW-1133">Transmembrane helix</keyword>
<evidence type="ECO:0000256" key="6">
    <source>
        <dbReference type="SAM" id="Phobius"/>
    </source>
</evidence>
<feature type="chain" id="PRO_5007858882" description="TM7S3/TM198-like domain-containing protein" evidence="7">
    <location>
        <begin position="23"/>
        <end position="881"/>
    </location>
</feature>
<keyword evidence="7" id="KW-0732">Signal</keyword>
<dbReference type="Pfam" id="PF13886">
    <property type="entry name" value="TM7S3_TM198"/>
    <property type="match status" value="1"/>
</dbReference>
<feature type="domain" description="TM7S3/TM198-like" evidence="8">
    <location>
        <begin position="106"/>
        <end position="315"/>
    </location>
</feature>
<evidence type="ECO:0000313" key="10">
    <source>
        <dbReference type="Proteomes" id="UP000077266"/>
    </source>
</evidence>
<keyword evidence="10" id="KW-1185">Reference proteome</keyword>
<evidence type="ECO:0000256" key="5">
    <source>
        <dbReference type="SAM" id="MobiDB-lite"/>
    </source>
</evidence>
<evidence type="ECO:0000256" key="4">
    <source>
        <dbReference type="ARBA" id="ARBA00023136"/>
    </source>
</evidence>
<feature type="transmembrane region" description="Helical" evidence="6">
    <location>
        <begin position="190"/>
        <end position="212"/>
    </location>
</feature>
<feature type="transmembrane region" description="Helical" evidence="6">
    <location>
        <begin position="162"/>
        <end position="183"/>
    </location>
</feature>
<evidence type="ECO:0000256" key="2">
    <source>
        <dbReference type="ARBA" id="ARBA00022692"/>
    </source>
</evidence>
<dbReference type="InParanoid" id="A0A165HUP8"/>
<feature type="region of interest" description="Disordered" evidence="5">
    <location>
        <begin position="641"/>
        <end position="881"/>
    </location>
</feature>
<dbReference type="GO" id="GO:0016020">
    <property type="term" value="C:membrane"/>
    <property type="evidence" value="ECO:0007669"/>
    <property type="project" value="UniProtKB-SubCell"/>
</dbReference>